<protein>
    <submittedName>
        <fullName evidence="2">Uncharacterized protein</fullName>
    </submittedName>
</protein>
<keyword evidence="3" id="KW-1185">Reference proteome</keyword>
<evidence type="ECO:0000313" key="2">
    <source>
        <dbReference type="EMBL" id="KAG2305105.1"/>
    </source>
</evidence>
<comment type="caution">
    <text evidence="2">The sequence shown here is derived from an EMBL/GenBank/DDBJ whole genome shotgun (WGS) entry which is preliminary data.</text>
</comment>
<evidence type="ECO:0000313" key="3">
    <source>
        <dbReference type="Proteomes" id="UP000886595"/>
    </source>
</evidence>
<dbReference type="AlphaFoldDB" id="A0A8X7SEK0"/>
<evidence type="ECO:0000256" key="1">
    <source>
        <dbReference type="SAM" id="MobiDB-lite"/>
    </source>
</evidence>
<accession>A0A8X7SEK0</accession>
<reference evidence="2 3" key="1">
    <citation type="submission" date="2020-02" db="EMBL/GenBank/DDBJ databases">
        <authorList>
            <person name="Ma Q."/>
            <person name="Huang Y."/>
            <person name="Song X."/>
            <person name="Pei D."/>
        </authorList>
    </citation>
    <scope>NUCLEOTIDE SEQUENCE [LARGE SCALE GENOMIC DNA]</scope>
    <source>
        <strain evidence="2">Sxm20200214</strain>
        <tissue evidence="2">Leaf</tissue>
    </source>
</reference>
<dbReference type="OrthoDB" id="10500445at2759"/>
<feature type="compositionally biased region" description="Polar residues" evidence="1">
    <location>
        <begin position="18"/>
        <end position="29"/>
    </location>
</feature>
<dbReference type="Proteomes" id="UP000886595">
    <property type="component" value="Unassembled WGS sequence"/>
</dbReference>
<name>A0A8X7SEK0_BRACI</name>
<sequence>MKLQRGSRSPPIAKTGDQKGTFNRGSQVSDNGMRLDLRRFDNSKGFCILSTDRYAGRDYDDQDMEAGFDDIMKKERRRFCLRYQMVTKEEGCLPPATEPLRCYSPSSTTPLAELETIQSLEIVEPSFLSRLVADYVVVLLEEKL</sequence>
<feature type="region of interest" description="Disordered" evidence="1">
    <location>
        <begin position="1"/>
        <end position="29"/>
    </location>
</feature>
<proteinExistence type="predicted"/>
<dbReference type="EMBL" id="JAAMPC010000007">
    <property type="protein sequence ID" value="KAG2305105.1"/>
    <property type="molecule type" value="Genomic_DNA"/>
</dbReference>
<organism evidence="2 3">
    <name type="scientific">Brassica carinata</name>
    <name type="common">Ethiopian mustard</name>
    <name type="synonym">Abyssinian cabbage</name>
    <dbReference type="NCBI Taxonomy" id="52824"/>
    <lineage>
        <taxon>Eukaryota</taxon>
        <taxon>Viridiplantae</taxon>
        <taxon>Streptophyta</taxon>
        <taxon>Embryophyta</taxon>
        <taxon>Tracheophyta</taxon>
        <taxon>Spermatophyta</taxon>
        <taxon>Magnoliopsida</taxon>
        <taxon>eudicotyledons</taxon>
        <taxon>Gunneridae</taxon>
        <taxon>Pentapetalae</taxon>
        <taxon>rosids</taxon>
        <taxon>malvids</taxon>
        <taxon>Brassicales</taxon>
        <taxon>Brassicaceae</taxon>
        <taxon>Brassiceae</taxon>
        <taxon>Brassica</taxon>
    </lineage>
</organism>
<gene>
    <name evidence="2" type="ORF">Bca52824_033756</name>
</gene>